<feature type="region of interest" description="Disordered" evidence="1">
    <location>
        <begin position="170"/>
        <end position="244"/>
    </location>
</feature>
<feature type="compositionally biased region" description="Low complexity" evidence="1">
    <location>
        <begin position="205"/>
        <end position="226"/>
    </location>
</feature>
<feature type="compositionally biased region" description="Low complexity" evidence="1">
    <location>
        <begin position="75"/>
        <end position="91"/>
    </location>
</feature>
<dbReference type="InterPro" id="IPR036020">
    <property type="entry name" value="WW_dom_sf"/>
</dbReference>
<gene>
    <name evidence="3" type="ORF">CBRE1094_LOCUS31778</name>
</gene>
<feature type="region of interest" description="Disordered" evidence="1">
    <location>
        <begin position="72"/>
        <end position="125"/>
    </location>
</feature>
<dbReference type="PROSITE" id="PS50020">
    <property type="entry name" value="WW_DOMAIN_2"/>
    <property type="match status" value="1"/>
</dbReference>
<evidence type="ECO:0000259" key="2">
    <source>
        <dbReference type="PROSITE" id="PS50020"/>
    </source>
</evidence>
<dbReference type="Gene3D" id="2.20.70.10">
    <property type="match status" value="1"/>
</dbReference>
<dbReference type="EMBL" id="HBGU01058496">
    <property type="protein sequence ID" value="CAD9511021.1"/>
    <property type="molecule type" value="Transcribed_RNA"/>
</dbReference>
<feature type="compositionally biased region" description="Polar residues" evidence="1">
    <location>
        <begin position="110"/>
        <end position="119"/>
    </location>
</feature>
<dbReference type="CDD" id="cd00201">
    <property type="entry name" value="WW"/>
    <property type="match status" value="1"/>
</dbReference>
<feature type="region of interest" description="Disordered" evidence="1">
    <location>
        <begin position="1"/>
        <end position="52"/>
    </location>
</feature>
<feature type="compositionally biased region" description="Basic and acidic residues" evidence="1">
    <location>
        <begin position="9"/>
        <end position="22"/>
    </location>
</feature>
<organism evidence="3">
    <name type="scientific">Haptolina brevifila</name>
    <dbReference type="NCBI Taxonomy" id="156173"/>
    <lineage>
        <taxon>Eukaryota</taxon>
        <taxon>Haptista</taxon>
        <taxon>Haptophyta</taxon>
        <taxon>Prymnesiophyceae</taxon>
        <taxon>Prymnesiales</taxon>
        <taxon>Prymnesiaceae</taxon>
        <taxon>Haptolina</taxon>
    </lineage>
</organism>
<evidence type="ECO:0000256" key="1">
    <source>
        <dbReference type="SAM" id="MobiDB-lite"/>
    </source>
</evidence>
<dbReference type="AlphaFoldDB" id="A0A7S2MZ64"/>
<proteinExistence type="predicted"/>
<reference evidence="3" key="1">
    <citation type="submission" date="2021-01" db="EMBL/GenBank/DDBJ databases">
        <authorList>
            <person name="Corre E."/>
            <person name="Pelletier E."/>
            <person name="Niang G."/>
            <person name="Scheremetjew M."/>
            <person name="Finn R."/>
            <person name="Kale V."/>
            <person name="Holt S."/>
            <person name="Cochrane G."/>
            <person name="Meng A."/>
            <person name="Brown T."/>
            <person name="Cohen L."/>
        </authorList>
    </citation>
    <scope>NUCLEOTIDE SEQUENCE</scope>
    <source>
        <strain evidence="3">UTEX LB 985</strain>
    </source>
</reference>
<name>A0A7S2MZ64_9EUKA</name>
<evidence type="ECO:0000313" key="3">
    <source>
        <dbReference type="EMBL" id="CAD9511021.1"/>
    </source>
</evidence>
<feature type="domain" description="WW" evidence="2">
    <location>
        <begin position="45"/>
        <end position="77"/>
    </location>
</feature>
<dbReference type="SMART" id="SM00456">
    <property type="entry name" value="WW"/>
    <property type="match status" value="1"/>
</dbReference>
<dbReference type="InterPro" id="IPR001202">
    <property type="entry name" value="WW_dom"/>
</dbReference>
<protein>
    <recommendedName>
        <fullName evidence="2">WW domain-containing protein</fullName>
    </recommendedName>
</protein>
<dbReference type="PROSITE" id="PS01159">
    <property type="entry name" value="WW_DOMAIN_1"/>
    <property type="match status" value="1"/>
</dbReference>
<accession>A0A7S2MZ64</accession>
<sequence length="397" mass="40523">MAEGIAAELSRRVGDLSHRLFGNDEGNSGTPVLKETSIGEEPPAADLPSGWNEAKAADGRVYYYTSDGRTQWKRPTQAAGSAPADATTATPNSGSPPAAPVSSLEPSVPNVLSSVTRTESSAEEAGIAVQLSRSIGEISSRLFGNGQHPKLQSSTVGDITAERTILDEHVASAPVPAPNDAQKTVPAGKGSTPEDAPSATGAGGASAAAGAATSGEGVQAAAAPSSPASPPPQKKLVDPERRRQVARAMWRSAVLRVAAQQVAEEMNTKLDMLASKDKLPQAAAKAKPKRRSITASVGGALKGVGKQFASAFDDTLAVAGSYVIMGLEGTPPTPTIPSTLEGDSAVDRIARAEAEKVFQQAVLARAELNVAKGVAAFAQAKRLNAKAAQEGKGVLDA</sequence>
<dbReference type="SUPFAM" id="SSF51045">
    <property type="entry name" value="WW domain"/>
    <property type="match status" value="1"/>
</dbReference>